<dbReference type="Gene3D" id="3.40.50.850">
    <property type="entry name" value="Isochorismatase-like"/>
    <property type="match status" value="1"/>
</dbReference>
<reference evidence="3" key="1">
    <citation type="submission" date="2022-10" db="EMBL/GenBank/DDBJ databases">
        <title>Chitiniphilus purpureus sp. nov., a novel chitin-degrading bacterium isolated from crawfish pond sediment.</title>
        <authorList>
            <person name="Li K."/>
        </authorList>
    </citation>
    <scope>NUCLEOTIDE SEQUENCE</scope>
    <source>
        <strain evidence="3">CD1</strain>
    </source>
</reference>
<name>A0ABY6DLH0_9NEIS</name>
<dbReference type="RefSeq" id="WP_263124611.1">
    <property type="nucleotide sequence ID" value="NZ_CP106753.1"/>
</dbReference>
<dbReference type="InterPro" id="IPR036380">
    <property type="entry name" value="Isochorismatase-like_sf"/>
</dbReference>
<protein>
    <submittedName>
        <fullName evidence="3">Cysteine hydrolase</fullName>
    </submittedName>
</protein>
<dbReference type="GO" id="GO:0016787">
    <property type="term" value="F:hydrolase activity"/>
    <property type="evidence" value="ECO:0007669"/>
    <property type="project" value="UniProtKB-KW"/>
</dbReference>
<dbReference type="Pfam" id="PF00857">
    <property type="entry name" value="Isochorismatase"/>
    <property type="match status" value="1"/>
</dbReference>
<dbReference type="PANTHER" id="PTHR43540:SF6">
    <property type="entry name" value="ISOCHORISMATASE-LIKE DOMAIN-CONTAINING PROTEIN"/>
    <property type="match status" value="1"/>
</dbReference>
<evidence type="ECO:0000313" key="3">
    <source>
        <dbReference type="EMBL" id="UXY15209.1"/>
    </source>
</evidence>
<proteinExistence type="predicted"/>
<dbReference type="PANTHER" id="PTHR43540">
    <property type="entry name" value="PEROXYUREIDOACRYLATE/UREIDOACRYLATE AMIDOHYDROLASE-RELATED"/>
    <property type="match status" value="1"/>
</dbReference>
<dbReference type="EMBL" id="CP106753">
    <property type="protein sequence ID" value="UXY15209.1"/>
    <property type="molecule type" value="Genomic_DNA"/>
</dbReference>
<dbReference type="SUPFAM" id="SSF52499">
    <property type="entry name" value="Isochorismatase-like hydrolases"/>
    <property type="match status" value="1"/>
</dbReference>
<keyword evidence="1 3" id="KW-0378">Hydrolase</keyword>
<dbReference type="InterPro" id="IPR000868">
    <property type="entry name" value="Isochorismatase-like_dom"/>
</dbReference>
<sequence>MPRALIVIDVQNAYAAELPIEYPPLAQTLHNVGRAMDAAQAAGVPIVMVQQAAPASAGLFGTGSPSWRLHEAVAHRPHDHLVQKRLPSALAGTGLGDWLRARGIDTLTVAGYMTQNCDDATVKQAAHEGYAVEFLSDASGTLPLANRAGSASAEEIHRVTLVVMQSGFAAVLRTEEWVETLASGAAPERDDILTSNRRARGLV</sequence>
<evidence type="ECO:0000259" key="2">
    <source>
        <dbReference type="Pfam" id="PF00857"/>
    </source>
</evidence>
<dbReference type="CDD" id="cd01014">
    <property type="entry name" value="nicotinamidase_related"/>
    <property type="match status" value="1"/>
</dbReference>
<keyword evidence="4" id="KW-1185">Reference proteome</keyword>
<dbReference type="InterPro" id="IPR050272">
    <property type="entry name" value="Isochorismatase-like_hydrls"/>
</dbReference>
<gene>
    <name evidence="3" type="ORF">N8I74_18145</name>
</gene>
<evidence type="ECO:0000256" key="1">
    <source>
        <dbReference type="ARBA" id="ARBA00022801"/>
    </source>
</evidence>
<evidence type="ECO:0000313" key="4">
    <source>
        <dbReference type="Proteomes" id="UP001061302"/>
    </source>
</evidence>
<organism evidence="3 4">
    <name type="scientific">Chitiniphilus purpureus</name>
    <dbReference type="NCBI Taxonomy" id="2981137"/>
    <lineage>
        <taxon>Bacteria</taxon>
        <taxon>Pseudomonadati</taxon>
        <taxon>Pseudomonadota</taxon>
        <taxon>Betaproteobacteria</taxon>
        <taxon>Neisseriales</taxon>
        <taxon>Chitinibacteraceae</taxon>
        <taxon>Chitiniphilus</taxon>
    </lineage>
</organism>
<accession>A0ABY6DLH0</accession>
<dbReference type="Proteomes" id="UP001061302">
    <property type="component" value="Chromosome"/>
</dbReference>
<feature type="domain" description="Isochorismatase-like" evidence="2">
    <location>
        <begin position="4"/>
        <end position="176"/>
    </location>
</feature>